<sequence>MRLGQPAGPFSKMGALYGTRGSGASVVVSSSIDCVTLASLQACALKLGRTTVNRTGRNDGLMAAKPIYRVVFHQQGEVWELYAREIFQSDLWGFIEIEEFVFQDRSKLVVDPSADKLRHTFDGVTRSYLPINSIVRIDEVEREGPARAVKSEGRIAEFPRAPMPPPRGES</sequence>
<dbReference type="Pfam" id="PF08850">
    <property type="entry name" value="DUF1820"/>
    <property type="match status" value="1"/>
</dbReference>
<feature type="region of interest" description="Disordered" evidence="1">
    <location>
        <begin position="144"/>
        <end position="170"/>
    </location>
</feature>
<dbReference type="Proteomes" id="UP000063387">
    <property type="component" value="Chromosome"/>
</dbReference>
<dbReference type="KEGG" id="hco:LOKO_00887"/>
<accession>A0A0X8HCA6</accession>
<name>A0A0X8HCA6_9GAMM</name>
<dbReference type="EMBL" id="CP014226">
    <property type="protein sequence ID" value="AMC99968.1"/>
    <property type="molecule type" value="Genomic_DNA"/>
</dbReference>
<keyword evidence="3" id="KW-1185">Reference proteome</keyword>
<evidence type="ECO:0000313" key="3">
    <source>
        <dbReference type="Proteomes" id="UP000063387"/>
    </source>
</evidence>
<dbReference type="STRING" id="507626.LOKO_00887"/>
<evidence type="ECO:0000313" key="2">
    <source>
        <dbReference type="EMBL" id="AMC99968.1"/>
    </source>
</evidence>
<evidence type="ECO:0000256" key="1">
    <source>
        <dbReference type="SAM" id="MobiDB-lite"/>
    </source>
</evidence>
<dbReference type="InterPro" id="IPR014949">
    <property type="entry name" value="DUF1820"/>
</dbReference>
<evidence type="ECO:0008006" key="4">
    <source>
        <dbReference type="Google" id="ProtNLM"/>
    </source>
</evidence>
<feature type="compositionally biased region" description="Basic and acidic residues" evidence="1">
    <location>
        <begin position="144"/>
        <end position="157"/>
    </location>
</feature>
<proteinExistence type="predicted"/>
<reference evidence="2 3" key="1">
    <citation type="journal article" date="2016" name="Genome Announc.">
        <title>Draft Genome Sequence of 'Halomonas chromatireducens' Strain AGD 8-3, a Haloalkaliphilic Chromate- and Selenite-Reducing Gammaproteobacterium.</title>
        <authorList>
            <person name="Sharko F.S."/>
            <person name="Shapovalova A.A."/>
            <person name="Tsygankova S.V."/>
            <person name="Komova A.V."/>
            <person name="Boulygina E.S."/>
            <person name="Teslyuk A.B."/>
            <person name="Gotovtsev P.M."/>
            <person name="Namsaraev Z.B."/>
            <person name="Khijniak T.V."/>
            <person name="Nedoluzhko A.V."/>
            <person name="Vasilov R.G."/>
        </authorList>
    </citation>
    <scope>NUCLEOTIDE SEQUENCE [LARGE SCALE GENOMIC DNA]</scope>
    <source>
        <strain evidence="2 3">AGD 8-3</strain>
    </source>
</reference>
<feature type="compositionally biased region" description="Pro residues" evidence="1">
    <location>
        <begin position="161"/>
        <end position="170"/>
    </location>
</feature>
<dbReference type="PATRIC" id="fig|507626.3.peg.881"/>
<organism evidence="2 3">
    <name type="scientific">Halomonas chromatireducens</name>
    <dbReference type="NCBI Taxonomy" id="507626"/>
    <lineage>
        <taxon>Bacteria</taxon>
        <taxon>Pseudomonadati</taxon>
        <taxon>Pseudomonadota</taxon>
        <taxon>Gammaproteobacteria</taxon>
        <taxon>Oceanospirillales</taxon>
        <taxon>Halomonadaceae</taxon>
        <taxon>Halomonas</taxon>
    </lineage>
</organism>
<gene>
    <name evidence="2" type="ORF">LOKO_00887</name>
</gene>
<protein>
    <recommendedName>
        <fullName evidence="4">DUF1820 domain-containing protein</fullName>
    </recommendedName>
</protein>
<dbReference type="AlphaFoldDB" id="A0A0X8HCA6"/>
<reference evidence="2 3" key="2">
    <citation type="submission" date="2016-02" db="EMBL/GenBank/DDBJ databases">
        <authorList>
            <person name="Wen L."/>
            <person name="He K."/>
            <person name="Yang H."/>
        </authorList>
    </citation>
    <scope>NUCLEOTIDE SEQUENCE [LARGE SCALE GENOMIC DNA]</scope>
    <source>
        <strain evidence="2 3">AGD 8-3</strain>
    </source>
</reference>